<evidence type="ECO:0000256" key="1">
    <source>
        <dbReference type="SAM" id="SignalP"/>
    </source>
</evidence>
<dbReference type="AlphaFoldDB" id="A0A4S4L1F8"/>
<organism evidence="2 3">
    <name type="scientific">Phellinidium pouzarii</name>
    <dbReference type="NCBI Taxonomy" id="167371"/>
    <lineage>
        <taxon>Eukaryota</taxon>
        <taxon>Fungi</taxon>
        <taxon>Dikarya</taxon>
        <taxon>Basidiomycota</taxon>
        <taxon>Agaricomycotina</taxon>
        <taxon>Agaricomycetes</taxon>
        <taxon>Hymenochaetales</taxon>
        <taxon>Hymenochaetaceae</taxon>
        <taxon>Phellinidium</taxon>
    </lineage>
</organism>
<feature type="chain" id="PRO_5020609528" description="Lipoprotein" evidence="1">
    <location>
        <begin position="20"/>
        <end position="50"/>
    </location>
</feature>
<feature type="non-terminal residue" evidence="2">
    <location>
        <position position="50"/>
    </location>
</feature>
<dbReference type="EMBL" id="SGPK01000284">
    <property type="protein sequence ID" value="THH05136.1"/>
    <property type="molecule type" value="Genomic_DNA"/>
</dbReference>
<evidence type="ECO:0000313" key="3">
    <source>
        <dbReference type="Proteomes" id="UP000308199"/>
    </source>
</evidence>
<evidence type="ECO:0008006" key="4">
    <source>
        <dbReference type="Google" id="ProtNLM"/>
    </source>
</evidence>
<reference evidence="2 3" key="1">
    <citation type="submission" date="2019-02" db="EMBL/GenBank/DDBJ databases">
        <title>Genome sequencing of the rare red list fungi Phellinidium pouzarii.</title>
        <authorList>
            <person name="Buettner E."/>
            <person name="Kellner H."/>
        </authorList>
    </citation>
    <scope>NUCLEOTIDE SEQUENCE [LARGE SCALE GENOMIC DNA]</scope>
    <source>
        <strain evidence="2 3">DSM 108285</strain>
    </source>
</reference>
<dbReference type="PROSITE" id="PS51257">
    <property type="entry name" value="PROKAR_LIPOPROTEIN"/>
    <property type="match status" value="1"/>
</dbReference>
<keyword evidence="3" id="KW-1185">Reference proteome</keyword>
<gene>
    <name evidence="2" type="ORF">EW145_g5012</name>
</gene>
<evidence type="ECO:0000313" key="2">
    <source>
        <dbReference type="EMBL" id="THH05136.1"/>
    </source>
</evidence>
<sequence length="50" mass="5126">MKLTVLALAAAHLPLLVVACQDHVRYARDLHARQASSAAPSGSTVVSSAA</sequence>
<protein>
    <recommendedName>
        <fullName evidence="4">Lipoprotein</fullName>
    </recommendedName>
</protein>
<feature type="signal peptide" evidence="1">
    <location>
        <begin position="1"/>
        <end position="19"/>
    </location>
</feature>
<accession>A0A4S4L1F8</accession>
<proteinExistence type="predicted"/>
<keyword evidence="1" id="KW-0732">Signal</keyword>
<dbReference type="Proteomes" id="UP000308199">
    <property type="component" value="Unassembled WGS sequence"/>
</dbReference>
<comment type="caution">
    <text evidence="2">The sequence shown here is derived from an EMBL/GenBank/DDBJ whole genome shotgun (WGS) entry which is preliminary data.</text>
</comment>
<name>A0A4S4L1F8_9AGAM</name>